<dbReference type="Proteomes" id="UP000526033">
    <property type="component" value="Unassembled WGS sequence"/>
</dbReference>
<accession>A0A7X9HHM2</accession>
<proteinExistence type="predicted"/>
<feature type="domain" description="Methyltransferase type 11" evidence="1">
    <location>
        <begin position="38"/>
        <end position="86"/>
    </location>
</feature>
<dbReference type="SUPFAM" id="SSF53335">
    <property type="entry name" value="S-adenosyl-L-methionine-dependent methyltransferases"/>
    <property type="match status" value="1"/>
</dbReference>
<dbReference type="Gene3D" id="3.40.50.150">
    <property type="entry name" value="Vaccinia Virus protein VP39"/>
    <property type="match status" value="1"/>
</dbReference>
<dbReference type="InterPro" id="IPR029063">
    <property type="entry name" value="SAM-dependent_MTases_sf"/>
</dbReference>
<comment type="caution">
    <text evidence="2">The sequence shown here is derived from an EMBL/GenBank/DDBJ whole genome shotgun (WGS) entry which is preliminary data.</text>
</comment>
<dbReference type="AlphaFoldDB" id="A0A7X9HHM2"/>
<keyword evidence="2" id="KW-0808">Transferase</keyword>
<dbReference type="GO" id="GO:0008757">
    <property type="term" value="F:S-adenosylmethionine-dependent methyltransferase activity"/>
    <property type="evidence" value="ECO:0007669"/>
    <property type="project" value="InterPro"/>
</dbReference>
<dbReference type="EMBL" id="JAAZNL010000006">
    <property type="protein sequence ID" value="NMB69714.1"/>
    <property type="molecule type" value="Genomic_DNA"/>
</dbReference>
<dbReference type="InterPro" id="IPR013216">
    <property type="entry name" value="Methyltransf_11"/>
</dbReference>
<keyword evidence="2" id="KW-0489">Methyltransferase</keyword>
<gene>
    <name evidence="2" type="ORF">GYA27_00730</name>
</gene>
<reference evidence="2 3" key="1">
    <citation type="journal article" date="2020" name="Biotechnol. Biofuels">
        <title>New insights from the biogas microbiome by comprehensive genome-resolved metagenomics of nearly 1600 species originating from multiple anaerobic digesters.</title>
        <authorList>
            <person name="Campanaro S."/>
            <person name="Treu L."/>
            <person name="Rodriguez-R L.M."/>
            <person name="Kovalovszki A."/>
            <person name="Ziels R.M."/>
            <person name="Maus I."/>
            <person name="Zhu X."/>
            <person name="Kougias P.G."/>
            <person name="Basile A."/>
            <person name="Luo G."/>
            <person name="Schluter A."/>
            <person name="Konstantinidis K.T."/>
            <person name="Angelidaki I."/>
        </authorList>
    </citation>
    <scope>NUCLEOTIDE SEQUENCE [LARGE SCALE GENOMIC DNA]</scope>
    <source>
        <strain evidence="2">AS27yjCOA_165</strain>
    </source>
</reference>
<sequence>MPQNEQKKTILNFGCGDTYMEGATNVDHINLPNVDMIFDFEKFPYPIDSNSVDEIHMYFVLEHLIDHFGVMKELYRILKPGGTLYIRVPHGSGMYGQWGEFTHQRGYGFHSFDIFKADNKRAYYSDVRFNIKKNKVKYFLTYPYDWYKYNTWKPHWEKYWFSPLIKAYVNLIQFLIDINPEFFERFWCFWVGGAAEVYVELEKA</sequence>
<dbReference type="GO" id="GO:0032259">
    <property type="term" value="P:methylation"/>
    <property type="evidence" value="ECO:0007669"/>
    <property type="project" value="UniProtKB-KW"/>
</dbReference>
<name>A0A7X9HHM2_UNCKA</name>
<organism evidence="2 3">
    <name type="scientific">candidate division WWE3 bacterium</name>
    <dbReference type="NCBI Taxonomy" id="2053526"/>
    <lineage>
        <taxon>Bacteria</taxon>
        <taxon>Katanobacteria</taxon>
    </lineage>
</organism>
<dbReference type="Pfam" id="PF08241">
    <property type="entry name" value="Methyltransf_11"/>
    <property type="match status" value="1"/>
</dbReference>
<evidence type="ECO:0000313" key="3">
    <source>
        <dbReference type="Proteomes" id="UP000526033"/>
    </source>
</evidence>
<protein>
    <submittedName>
        <fullName evidence="2">Class I SAM-dependent methyltransferase</fullName>
    </submittedName>
</protein>
<evidence type="ECO:0000313" key="2">
    <source>
        <dbReference type="EMBL" id="NMB69714.1"/>
    </source>
</evidence>
<evidence type="ECO:0000259" key="1">
    <source>
        <dbReference type="Pfam" id="PF08241"/>
    </source>
</evidence>